<keyword evidence="3" id="KW-0677">Repeat</keyword>
<evidence type="ECO:0000256" key="5">
    <source>
        <dbReference type="ARBA" id="ARBA00023122"/>
    </source>
</evidence>
<evidence type="ECO:0000256" key="2">
    <source>
        <dbReference type="ARBA" id="ARBA00022516"/>
    </source>
</evidence>
<evidence type="ECO:0000256" key="6">
    <source>
        <dbReference type="ARBA" id="ARBA00023160"/>
    </source>
</evidence>
<evidence type="ECO:0000313" key="12">
    <source>
        <dbReference type="Proteomes" id="UP000593571"/>
    </source>
</evidence>
<organism evidence="11 12">
    <name type="scientific">Rousettus aegyptiacus</name>
    <name type="common">Egyptian fruit bat</name>
    <name type="synonym">Pteropus aegyptiacus</name>
    <dbReference type="NCBI Taxonomy" id="9407"/>
    <lineage>
        <taxon>Eukaryota</taxon>
        <taxon>Metazoa</taxon>
        <taxon>Chordata</taxon>
        <taxon>Craniata</taxon>
        <taxon>Vertebrata</taxon>
        <taxon>Euteleostomi</taxon>
        <taxon>Mammalia</taxon>
        <taxon>Eutheria</taxon>
        <taxon>Laurasiatheria</taxon>
        <taxon>Chiroptera</taxon>
        <taxon>Yinpterochiroptera</taxon>
        <taxon>Pteropodoidea</taxon>
        <taxon>Pteropodidae</taxon>
        <taxon>Rousettinae</taxon>
        <taxon>Rousettus</taxon>
    </lineage>
</organism>
<gene>
    <name evidence="11" type="ORF">HJG63_015876</name>
</gene>
<dbReference type="Pfam" id="PF00571">
    <property type="entry name" value="CBS"/>
    <property type="match status" value="3"/>
</dbReference>
<dbReference type="PROSITE" id="PS51371">
    <property type="entry name" value="CBS"/>
    <property type="match status" value="4"/>
</dbReference>
<keyword evidence="6" id="KW-0443">Lipid metabolism</keyword>
<keyword evidence="2" id="KW-0444">Lipid biosynthesis</keyword>
<dbReference type="GO" id="GO:0006633">
    <property type="term" value="P:fatty acid biosynthetic process"/>
    <property type="evidence" value="ECO:0007669"/>
    <property type="project" value="UniProtKB-KW"/>
</dbReference>
<dbReference type="InterPro" id="IPR046342">
    <property type="entry name" value="CBS_dom_sf"/>
</dbReference>
<dbReference type="GO" id="GO:0031588">
    <property type="term" value="C:nucleotide-activated protein kinase complex"/>
    <property type="evidence" value="ECO:0007669"/>
    <property type="project" value="TreeGrafter"/>
</dbReference>
<feature type="domain" description="CBS" evidence="10">
    <location>
        <begin position="427"/>
        <end position="486"/>
    </location>
</feature>
<dbReference type="Proteomes" id="UP000593571">
    <property type="component" value="Unassembled WGS sequence"/>
</dbReference>
<feature type="domain" description="CBS" evidence="10">
    <location>
        <begin position="280"/>
        <end position="340"/>
    </location>
</feature>
<dbReference type="CDD" id="cd04641">
    <property type="entry name" value="CBS_euAMPK_gamma-like_repeat2"/>
    <property type="match status" value="1"/>
</dbReference>
<dbReference type="SMART" id="SM00116">
    <property type="entry name" value="CBS"/>
    <property type="match status" value="4"/>
</dbReference>
<dbReference type="GO" id="GO:0019887">
    <property type="term" value="F:protein kinase regulator activity"/>
    <property type="evidence" value="ECO:0007669"/>
    <property type="project" value="TreeGrafter"/>
</dbReference>
<dbReference type="GO" id="GO:0005829">
    <property type="term" value="C:cytosol"/>
    <property type="evidence" value="ECO:0007669"/>
    <property type="project" value="UniProtKB-ARBA"/>
</dbReference>
<name>A0A7J8JL40_ROUAE</name>
<dbReference type="GO" id="GO:0019901">
    <property type="term" value="F:protein kinase binding"/>
    <property type="evidence" value="ECO:0007669"/>
    <property type="project" value="TreeGrafter"/>
</dbReference>
<feature type="compositionally biased region" description="Polar residues" evidence="9">
    <location>
        <begin position="32"/>
        <end position="46"/>
    </location>
</feature>
<sequence>MEPELERALRRTPRWSSLVGPEHQEMSFLEQGDSTSWPSLAMTTSSERSHGKRGAKASRWTRQEAVEEEEVPDLGEGLQSRPDAESIGLEATFPKAIPLARSATLAGVDTPLTKWDILSPECTDSAAGCSMDSLELDEEFPATATYRYELGLVEERPALCPSPQAPLPKQGWDDELQKPGAQVYMHFMQKHTCYDAMATSSKLVIFDTTLEIKKAFFALVANGVRAAPLWDSKKQSFVGMLTITDFILVLQRYYRSPLVQIYEIEEHKIETWREIYLQGCFKPLVSISPNDSLFEAVYTLIKNRIHRLPVLDPVSGNVLYIITHKRLLKFLHIFGALLPRPSFISRTIQDLGIGTFRDLAVVLETAPVLTALDIFVDRRVSALPVVNETGQVVGLYSRFDVIHLAAQQTYNHLDMSVAEALRQRTLCMEGVLSCQPEESLEEVINRIVREQVHRLVLVDKTQHLLGVVSLSDILQALVLSPAGLDTLNA</sequence>
<feature type="domain" description="CBS" evidence="10">
    <location>
        <begin position="197"/>
        <end position="258"/>
    </location>
</feature>
<evidence type="ECO:0000256" key="4">
    <source>
        <dbReference type="ARBA" id="ARBA00022832"/>
    </source>
</evidence>
<keyword evidence="12" id="KW-1185">Reference proteome</keyword>
<protein>
    <submittedName>
        <fullName evidence="11">Protein kinase AMP-activated non-catalytic subunit gamma 3</fullName>
    </submittedName>
</protein>
<keyword evidence="11" id="KW-0808">Transferase</keyword>
<evidence type="ECO:0000256" key="9">
    <source>
        <dbReference type="SAM" id="MobiDB-lite"/>
    </source>
</evidence>
<dbReference type="FunFam" id="3.10.580.10:FF:000004">
    <property type="entry name" value="Protein kinase AMP-activated non-catalytic subunit gamma 2"/>
    <property type="match status" value="1"/>
</dbReference>
<dbReference type="GO" id="GO:0005634">
    <property type="term" value="C:nucleus"/>
    <property type="evidence" value="ECO:0007669"/>
    <property type="project" value="TreeGrafter"/>
</dbReference>
<dbReference type="EMBL" id="JACASE010000002">
    <property type="protein sequence ID" value="KAF6497231.1"/>
    <property type="molecule type" value="Genomic_DNA"/>
</dbReference>
<evidence type="ECO:0000256" key="1">
    <source>
        <dbReference type="ARBA" id="ARBA00006750"/>
    </source>
</evidence>
<proteinExistence type="inferred from homology"/>
<dbReference type="InterPro" id="IPR050511">
    <property type="entry name" value="AMPK_gamma/SDS23_families"/>
</dbReference>
<feature type="domain" description="CBS" evidence="10">
    <location>
        <begin position="355"/>
        <end position="415"/>
    </location>
</feature>
<keyword evidence="6" id="KW-0275">Fatty acid biosynthesis</keyword>
<dbReference type="GO" id="GO:0016301">
    <property type="term" value="F:kinase activity"/>
    <property type="evidence" value="ECO:0007669"/>
    <property type="project" value="UniProtKB-KW"/>
</dbReference>
<evidence type="ECO:0000256" key="3">
    <source>
        <dbReference type="ARBA" id="ARBA00022737"/>
    </source>
</evidence>
<comment type="caution">
    <text evidence="11">The sequence shown here is derived from an EMBL/GenBank/DDBJ whole genome shotgun (WGS) entry which is preliminary data.</text>
</comment>
<dbReference type="CDD" id="cd04618">
    <property type="entry name" value="CBS_euAMPK_gamma-like_repeat1"/>
    <property type="match status" value="1"/>
</dbReference>
<dbReference type="SUPFAM" id="SSF54631">
    <property type="entry name" value="CBS-domain pair"/>
    <property type="match status" value="2"/>
</dbReference>
<dbReference type="Gene3D" id="3.10.580.10">
    <property type="entry name" value="CBS-domain"/>
    <property type="match status" value="2"/>
</dbReference>
<dbReference type="PANTHER" id="PTHR13780">
    <property type="entry name" value="AMP-ACTIVATED PROTEIN KINASE, GAMMA REGULATORY SUBUNIT"/>
    <property type="match status" value="1"/>
</dbReference>
<keyword evidence="11" id="KW-0418">Kinase</keyword>
<evidence type="ECO:0000313" key="11">
    <source>
        <dbReference type="EMBL" id="KAF6497231.1"/>
    </source>
</evidence>
<comment type="subunit">
    <text evidence="7">AMPK is a heterotrimer of an alpha catalytic subunit (PRKAA1 or PRKAA2), a beta (PRKAB1 or PRKAB2) and a gamma non-catalytic subunits (PRKAG1, PRKAG2 or PRKAG3). Interacts with FNIP1 and FNIP2.</text>
</comment>
<keyword evidence="4" id="KW-0276">Fatty acid metabolism</keyword>
<evidence type="ECO:0000259" key="10">
    <source>
        <dbReference type="PROSITE" id="PS51371"/>
    </source>
</evidence>
<dbReference type="GO" id="GO:0016208">
    <property type="term" value="F:AMP binding"/>
    <property type="evidence" value="ECO:0007669"/>
    <property type="project" value="TreeGrafter"/>
</dbReference>
<reference evidence="11 12" key="1">
    <citation type="journal article" date="2020" name="Nature">
        <title>Six reference-quality genomes reveal evolution of bat adaptations.</title>
        <authorList>
            <person name="Jebb D."/>
            <person name="Huang Z."/>
            <person name="Pippel M."/>
            <person name="Hughes G.M."/>
            <person name="Lavrichenko K."/>
            <person name="Devanna P."/>
            <person name="Winkler S."/>
            <person name="Jermiin L.S."/>
            <person name="Skirmuntt E.C."/>
            <person name="Katzourakis A."/>
            <person name="Burkitt-Gray L."/>
            <person name="Ray D.A."/>
            <person name="Sullivan K.A.M."/>
            <person name="Roscito J.G."/>
            <person name="Kirilenko B.M."/>
            <person name="Davalos L.M."/>
            <person name="Corthals A.P."/>
            <person name="Power M.L."/>
            <person name="Jones G."/>
            <person name="Ransome R.D."/>
            <person name="Dechmann D.K.N."/>
            <person name="Locatelli A.G."/>
            <person name="Puechmaille S.J."/>
            <person name="Fedrigo O."/>
            <person name="Jarvis E.D."/>
            <person name="Hiller M."/>
            <person name="Vernes S.C."/>
            <person name="Myers E.W."/>
            <person name="Teeling E.C."/>
        </authorList>
    </citation>
    <scope>NUCLEOTIDE SEQUENCE [LARGE SCALE GENOMIC DNA]</scope>
    <source>
        <strain evidence="11">MRouAeg1</strain>
        <tissue evidence="11">Muscle</tissue>
    </source>
</reference>
<dbReference type="PANTHER" id="PTHR13780:SF31">
    <property type="entry name" value="5'-AMP-ACTIVATED PROTEIN KINASE SUBUNIT GAMMA-3"/>
    <property type="match status" value="1"/>
</dbReference>
<comment type="similarity">
    <text evidence="1">Belongs to the 5'-AMP-activated protein kinase gamma subunit family.</text>
</comment>
<evidence type="ECO:0000256" key="8">
    <source>
        <dbReference type="PROSITE-ProRule" id="PRU00703"/>
    </source>
</evidence>
<accession>A0A7J8JL40</accession>
<evidence type="ECO:0000256" key="7">
    <source>
        <dbReference type="ARBA" id="ARBA00025878"/>
    </source>
</evidence>
<keyword evidence="5 8" id="KW-0129">CBS domain</keyword>
<dbReference type="AlphaFoldDB" id="A0A7J8JL40"/>
<feature type="region of interest" description="Disordered" evidence="9">
    <location>
        <begin position="1"/>
        <end position="81"/>
    </location>
</feature>
<dbReference type="InterPro" id="IPR000644">
    <property type="entry name" value="CBS_dom"/>
</dbReference>